<dbReference type="RefSeq" id="WP_175349929.1">
    <property type="nucleotide sequence ID" value="NZ_BAAAWQ010000001.1"/>
</dbReference>
<gene>
    <name evidence="1" type="ORF">FHW23_003458</name>
    <name evidence="2" type="ORF">HP507_00480</name>
</gene>
<proteinExistence type="predicted"/>
<evidence type="ECO:0000313" key="2">
    <source>
        <dbReference type="EMBL" id="NUU12329.1"/>
    </source>
</evidence>
<dbReference type="Proteomes" id="UP000590225">
    <property type="component" value="Unassembled WGS sequence"/>
</dbReference>
<dbReference type="Proteomes" id="UP000573001">
    <property type="component" value="Unassembled WGS sequence"/>
</dbReference>
<organism evidence="1 4">
    <name type="scientific">Curtobacterium pusillum</name>
    <dbReference type="NCBI Taxonomy" id="69373"/>
    <lineage>
        <taxon>Bacteria</taxon>
        <taxon>Bacillati</taxon>
        <taxon>Actinomycetota</taxon>
        <taxon>Actinomycetes</taxon>
        <taxon>Micrococcales</taxon>
        <taxon>Microbacteriaceae</taxon>
        <taxon>Curtobacterium</taxon>
    </lineage>
</organism>
<keyword evidence="3" id="KW-1185">Reference proteome</keyword>
<accession>A0AAW3TCH3</accession>
<evidence type="ECO:0000313" key="1">
    <source>
        <dbReference type="EMBL" id="MBA8992170.1"/>
    </source>
</evidence>
<dbReference type="EMBL" id="JACGXP010000009">
    <property type="protein sequence ID" value="MBA8992170.1"/>
    <property type="molecule type" value="Genomic_DNA"/>
</dbReference>
<comment type="caution">
    <text evidence="1">The sequence shown here is derived from an EMBL/GenBank/DDBJ whole genome shotgun (WGS) entry which is preliminary data.</text>
</comment>
<reference evidence="2 3" key="1">
    <citation type="submission" date="2020-05" db="EMBL/GenBank/DDBJ databases">
        <title>Genome Sequencing of Type Strains.</title>
        <authorList>
            <person name="Lemaire J.F."/>
            <person name="Inderbitzin P."/>
            <person name="Gregorio O.A."/>
            <person name="Collins S.B."/>
            <person name="Wespe N."/>
            <person name="Knight-Connoni V."/>
        </authorList>
    </citation>
    <scope>NUCLEOTIDE SEQUENCE [LARGE SCALE GENOMIC DNA]</scope>
    <source>
        <strain evidence="2 3">ATCC 19096</strain>
    </source>
</reference>
<protein>
    <submittedName>
        <fullName evidence="1">Uncharacterized protein</fullName>
    </submittedName>
</protein>
<dbReference type="AlphaFoldDB" id="A0AAW3TCH3"/>
<evidence type="ECO:0000313" key="3">
    <source>
        <dbReference type="Proteomes" id="UP000573001"/>
    </source>
</evidence>
<reference evidence="1 4" key="2">
    <citation type="submission" date="2020-07" db="EMBL/GenBank/DDBJ databases">
        <title>Above-ground endophytic microbial communities from plants in different locations in the United States.</title>
        <authorList>
            <person name="Frank C."/>
        </authorList>
    </citation>
    <scope>NUCLEOTIDE SEQUENCE [LARGE SCALE GENOMIC DNA]</scope>
    <source>
        <strain evidence="1 4">WPL5_2</strain>
    </source>
</reference>
<dbReference type="EMBL" id="JABMCE010000026">
    <property type="protein sequence ID" value="NUU12329.1"/>
    <property type="molecule type" value="Genomic_DNA"/>
</dbReference>
<name>A0AAW3TCH3_9MICO</name>
<sequence length="63" mass="7012">MPMIHELDTAVSLLHSFTNSNRLLILRHPCLSEVCGRDGELVQLTAYSDLEQSITTALERQGS</sequence>
<evidence type="ECO:0000313" key="4">
    <source>
        <dbReference type="Proteomes" id="UP000590225"/>
    </source>
</evidence>